<keyword evidence="1" id="KW-0732">Signal</keyword>
<evidence type="ECO:0000313" key="3">
    <source>
        <dbReference type="Proteomes" id="UP001231362"/>
    </source>
</evidence>
<proteinExistence type="predicted"/>
<dbReference type="EMBL" id="JAUSTU010000033">
    <property type="protein sequence ID" value="MDQ0157656.1"/>
    <property type="molecule type" value="Genomic_DNA"/>
</dbReference>
<dbReference type="Proteomes" id="UP001231362">
    <property type="component" value="Unassembled WGS sequence"/>
</dbReference>
<comment type="caution">
    <text evidence="2">The sequence shown here is derived from an EMBL/GenBank/DDBJ whole genome shotgun (WGS) entry which is preliminary data.</text>
</comment>
<evidence type="ECO:0000256" key="1">
    <source>
        <dbReference type="SAM" id="SignalP"/>
    </source>
</evidence>
<name>A0ABT9V9M0_9BACL</name>
<sequence length="242" mass="26979">MKKIISSLLITTLLLSVVSPISSALARENSYDYNISFPKPERSDDLSNLIFNRKVDNEKVSIIEVTEDDGTSSLSEWNKETGEVFFDGEYVASLILDENSYVEDSTIIREDPSVLQPFSTVKKYVIGSSDNHLWETIYNKDLQIDVSKTATAIAIAATLAQAFLERKPDQKATALVAAASGVIALGVSKIYNMRYTHTKDPNVGKWSFARMDRLSIYSGSRTPDNLKIQVLYYYSGTYEGSL</sequence>
<reference evidence="2 3" key="1">
    <citation type="submission" date="2023-07" db="EMBL/GenBank/DDBJ databases">
        <title>Genomic Encyclopedia of Type Strains, Phase IV (KMG-IV): sequencing the most valuable type-strain genomes for metagenomic binning, comparative biology and taxonomic classification.</title>
        <authorList>
            <person name="Goeker M."/>
        </authorList>
    </citation>
    <scope>NUCLEOTIDE SEQUENCE [LARGE SCALE GENOMIC DNA]</scope>
    <source>
        <strain evidence="2 3">DSM 23948</strain>
    </source>
</reference>
<protein>
    <submittedName>
        <fullName evidence="2">Uncharacterized protein</fullName>
    </submittedName>
</protein>
<accession>A0ABT9V9M0</accession>
<feature type="chain" id="PRO_5046273477" evidence="1">
    <location>
        <begin position="27"/>
        <end position="242"/>
    </location>
</feature>
<gene>
    <name evidence="2" type="ORF">J2S07_004001</name>
</gene>
<dbReference type="RefSeq" id="WP_307152107.1">
    <property type="nucleotide sequence ID" value="NZ_JAUSTU010000033.1"/>
</dbReference>
<evidence type="ECO:0000313" key="2">
    <source>
        <dbReference type="EMBL" id="MDQ0157656.1"/>
    </source>
</evidence>
<organism evidence="2 3">
    <name type="scientific">Anoxybacillus andreesenii</name>
    <dbReference type="NCBI Taxonomy" id="1325932"/>
    <lineage>
        <taxon>Bacteria</taxon>
        <taxon>Bacillati</taxon>
        <taxon>Bacillota</taxon>
        <taxon>Bacilli</taxon>
        <taxon>Bacillales</taxon>
        <taxon>Anoxybacillaceae</taxon>
        <taxon>Anoxybacillus</taxon>
    </lineage>
</organism>
<keyword evidence="3" id="KW-1185">Reference proteome</keyword>
<feature type="signal peptide" evidence="1">
    <location>
        <begin position="1"/>
        <end position="26"/>
    </location>
</feature>